<gene>
    <name evidence="2" type="ORF">QOZ92_000629</name>
</gene>
<evidence type="ECO:0000313" key="2">
    <source>
        <dbReference type="EMBL" id="MDQ0555516.1"/>
    </source>
</evidence>
<organism evidence="2 3">
    <name type="scientific">Paraclostridium ghonii</name>
    <dbReference type="NCBI Taxonomy" id="29358"/>
    <lineage>
        <taxon>Bacteria</taxon>
        <taxon>Bacillati</taxon>
        <taxon>Bacillota</taxon>
        <taxon>Clostridia</taxon>
        <taxon>Peptostreptococcales</taxon>
        <taxon>Peptostreptococcaceae</taxon>
        <taxon>Paraclostridium</taxon>
    </lineage>
</organism>
<reference evidence="2 3" key="1">
    <citation type="submission" date="2023-07" db="EMBL/GenBank/DDBJ databases">
        <title>Genomic Encyclopedia of Type Strains, Phase IV (KMG-IV): sequencing the most valuable type-strain genomes for metagenomic binning, comparative biology and taxonomic classification.</title>
        <authorList>
            <person name="Goeker M."/>
        </authorList>
    </citation>
    <scope>NUCLEOTIDE SEQUENCE [LARGE SCALE GENOMIC DNA]</scope>
    <source>
        <strain evidence="2 3">DSM 15049</strain>
    </source>
</reference>
<dbReference type="EMBL" id="JAUSWG010000002">
    <property type="protein sequence ID" value="MDQ0555516.1"/>
    <property type="molecule type" value="Genomic_DNA"/>
</dbReference>
<keyword evidence="1" id="KW-0812">Transmembrane</keyword>
<sequence>MPNNKKKQKNKINIQLITAQLILLASVLDLVKVIIEKFL</sequence>
<feature type="transmembrane region" description="Helical" evidence="1">
    <location>
        <begin position="12"/>
        <end position="35"/>
    </location>
</feature>
<keyword evidence="1" id="KW-0472">Membrane</keyword>
<accession>A0ABU0MYD9</accession>
<dbReference type="Proteomes" id="UP001232584">
    <property type="component" value="Unassembled WGS sequence"/>
</dbReference>
<evidence type="ECO:0000313" key="3">
    <source>
        <dbReference type="Proteomes" id="UP001232584"/>
    </source>
</evidence>
<proteinExistence type="predicted"/>
<keyword evidence="3" id="KW-1185">Reference proteome</keyword>
<name>A0ABU0MYD9_9FIRM</name>
<keyword evidence="1" id="KW-1133">Transmembrane helix</keyword>
<comment type="caution">
    <text evidence="2">The sequence shown here is derived from an EMBL/GenBank/DDBJ whole genome shotgun (WGS) entry which is preliminary data.</text>
</comment>
<evidence type="ECO:0000256" key="1">
    <source>
        <dbReference type="SAM" id="Phobius"/>
    </source>
</evidence>
<protein>
    <submittedName>
        <fullName evidence="2">Uncharacterized protein</fullName>
    </submittedName>
</protein>